<dbReference type="AlphaFoldDB" id="A0A2G2V5D0"/>
<proteinExistence type="predicted"/>
<dbReference type="Proteomes" id="UP000224567">
    <property type="component" value="Unassembled WGS sequence"/>
</dbReference>
<reference evidence="2" key="2">
    <citation type="journal article" date="2017" name="J. Anim. Genet.">
        <title>Multiple reference genome sequences of hot pepper reveal the massive evolution of plant disease resistance genes by retroduplication.</title>
        <authorList>
            <person name="Kim S."/>
            <person name="Park J."/>
            <person name="Yeom S.-I."/>
            <person name="Kim Y.-M."/>
            <person name="Seo E."/>
            <person name="Kim K.-T."/>
            <person name="Kim M.-S."/>
            <person name="Lee J.M."/>
            <person name="Cheong K."/>
            <person name="Shin H.-S."/>
            <person name="Kim S.-B."/>
            <person name="Han K."/>
            <person name="Lee J."/>
            <person name="Park M."/>
            <person name="Lee H.-A."/>
            <person name="Lee H.-Y."/>
            <person name="Lee Y."/>
            <person name="Oh S."/>
            <person name="Lee J.H."/>
            <person name="Choi E."/>
            <person name="Choi E."/>
            <person name="Lee S.E."/>
            <person name="Jeon J."/>
            <person name="Kim H."/>
            <person name="Choi G."/>
            <person name="Song H."/>
            <person name="Lee J."/>
            <person name="Lee S.-C."/>
            <person name="Kwon J.-K."/>
            <person name="Lee H.-Y."/>
            <person name="Koo N."/>
            <person name="Hong Y."/>
            <person name="Kim R.W."/>
            <person name="Kang W.-H."/>
            <person name="Huh J.H."/>
            <person name="Kang B.-C."/>
            <person name="Yang T.-J."/>
            <person name="Lee Y.-H."/>
            <person name="Bennetzen J.L."/>
            <person name="Choi D."/>
        </authorList>
    </citation>
    <scope>NUCLEOTIDE SEQUENCE [LARGE SCALE GENOMIC DNA]</scope>
    <source>
        <strain evidence="2">cv. PBC81</strain>
    </source>
</reference>
<evidence type="ECO:0000313" key="1">
    <source>
        <dbReference type="EMBL" id="PHT28201.1"/>
    </source>
</evidence>
<sequence length="82" mass="9025">MGRSSQEIRYPVATTGVRNIDTLNRALADLCTRSNPKGHDLLVFAKESVVVYLEDEDGATRKDDVLCYCKLVANSFSVISST</sequence>
<gene>
    <name evidence="1" type="ORF">CQW23_32223</name>
</gene>
<reference evidence="1 2" key="1">
    <citation type="journal article" date="2017" name="Genome Biol.">
        <title>New reference genome sequences of hot pepper reveal the massive evolution of plant disease-resistance genes by retroduplication.</title>
        <authorList>
            <person name="Kim S."/>
            <person name="Park J."/>
            <person name="Yeom S.I."/>
            <person name="Kim Y.M."/>
            <person name="Seo E."/>
            <person name="Kim K.T."/>
            <person name="Kim M.S."/>
            <person name="Lee J.M."/>
            <person name="Cheong K."/>
            <person name="Shin H.S."/>
            <person name="Kim S.B."/>
            <person name="Han K."/>
            <person name="Lee J."/>
            <person name="Park M."/>
            <person name="Lee H.A."/>
            <person name="Lee H.Y."/>
            <person name="Lee Y."/>
            <person name="Oh S."/>
            <person name="Lee J.H."/>
            <person name="Choi E."/>
            <person name="Choi E."/>
            <person name="Lee S.E."/>
            <person name="Jeon J."/>
            <person name="Kim H."/>
            <person name="Choi G."/>
            <person name="Song H."/>
            <person name="Lee J."/>
            <person name="Lee S.C."/>
            <person name="Kwon J.K."/>
            <person name="Lee H.Y."/>
            <person name="Koo N."/>
            <person name="Hong Y."/>
            <person name="Kim R.W."/>
            <person name="Kang W.H."/>
            <person name="Huh J.H."/>
            <person name="Kang B.C."/>
            <person name="Yang T.J."/>
            <person name="Lee Y.H."/>
            <person name="Bennetzen J.L."/>
            <person name="Choi D."/>
        </authorList>
    </citation>
    <scope>NUCLEOTIDE SEQUENCE [LARGE SCALE GENOMIC DNA]</scope>
    <source>
        <strain evidence="2">cv. PBC81</strain>
    </source>
</reference>
<dbReference type="OrthoDB" id="381190at2759"/>
<accession>A0A2G2V5D0</accession>
<protein>
    <submittedName>
        <fullName evidence="1">Uncharacterized protein</fullName>
    </submittedName>
</protein>
<dbReference type="STRING" id="33114.A0A2G2V5D0"/>
<organism evidence="1 2">
    <name type="scientific">Capsicum baccatum</name>
    <name type="common">Peruvian pepper</name>
    <dbReference type="NCBI Taxonomy" id="33114"/>
    <lineage>
        <taxon>Eukaryota</taxon>
        <taxon>Viridiplantae</taxon>
        <taxon>Streptophyta</taxon>
        <taxon>Embryophyta</taxon>
        <taxon>Tracheophyta</taxon>
        <taxon>Spermatophyta</taxon>
        <taxon>Magnoliopsida</taxon>
        <taxon>eudicotyledons</taxon>
        <taxon>Gunneridae</taxon>
        <taxon>Pentapetalae</taxon>
        <taxon>asterids</taxon>
        <taxon>lamiids</taxon>
        <taxon>Solanales</taxon>
        <taxon>Solanaceae</taxon>
        <taxon>Solanoideae</taxon>
        <taxon>Capsiceae</taxon>
        <taxon>Capsicum</taxon>
    </lineage>
</organism>
<name>A0A2G2V5D0_CAPBA</name>
<keyword evidence="2" id="KW-1185">Reference proteome</keyword>
<evidence type="ECO:0000313" key="2">
    <source>
        <dbReference type="Proteomes" id="UP000224567"/>
    </source>
</evidence>
<comment type="caution">
    <text evidence="1">The sequence shown here is derived from an EMBL/GenBank/DDBJ whole genome shotgun (WGS) entry which is preliminary data.</text>
</comment>
<dbReference type="EMBL" id="MLFT02000253">
    <property type="protein sequence ID" value="PHT28201.1"/>
    <property type="molecule type" value="Genomic_DNA"/>
</dbReference>